<dbReference type="InterPro" id="IPR011179">
    <property type="entry name" value="IPdP_isomerase"/>
</dbReference>
<evidence type="ECO:0000313" key="14">
    <source>
        <dbReference type="Proteomes" id="UP000593802"/>
    </source>
</evidence>
<protein>
    <recommendedName>
        <fullName evidence="11">Isopentenyl-diphosphate delta-isomerase</fullName>
        <shortName evidence="11">IPP isomerase</shortName>
        <ecNumber evidence="11">5.3.3.2</ecNumber>
    </recommendedName>
    <alternativeName>
        <fullName evidence="11">Isopentenyl diphosphate:dimethylallyl diphosphate isomerase</fullName>
    </alternativeName>
    <alternativeName>
        <fullName evidence="11">Isopentenyl pyrophosphate isomerase</fullName>
    </alternativeName>
    <alternativeName>
        <fullName evidence="11">Type 2 isopentenyl diphosphate isomerase</fullName>
        <shortName evidence="11">IDI-2</shortName>
    </alternativeName>
</protein>
<dbReference type="CDD" id="cd02811">
    <property type="entry name" value="IDI-2_FMN"/>
    <property type="match status" value="1"/>
</dbReference>
<dbReference type="RefSeq" id="WP_200759499.1">
    <property type="nucleotide sequence ID" value="NZ_AP023366.1"/>
</dbReference>
<dbReference type="EC" id="5.3.3.2" evidence="11"/>
<dbReference type="AlphaFoldDB" id="A0A7I8D5K0"/>
<feature type="binding site" evidence="11">
    <location>
        <begin position="6"/>
        <end position="7"/>
    </location>
    <ligand>
        <name>substrate</name>
    </ligand>
</feature>
<dbReference type="GO" id="GO:0004452">
    <property type="term" value="F:isopentenyl-diphosphate delta-isomerase activity"/>
    <property type="evidence" value="ECO:0007669"/>
    <property type="project" value="UniProtKB-UniRule"/>
</dbReference>
<keyword evidence="7 11" id="KW-0521">NADP</keyword>
<dbReference type="SUPFAM" id="SSF51395">
    <property type="entry name" value="FMN-linked oxidoreductases"/>
    <property type="match status" value="1"/>
</dbReference>
<comment type="subcellular location">
    <subcellularLocation>
        <location evidence="11">Cytoplasm</location>
    </subcellularLocation>
</comment>
<proteinExistence type="inferred from homology"/>
<gene>
    <name evidence="11 13" type="primary">fni</name>
    <name evidence="13" type="ORF">skT53_03500</name>
</gene>
<feature type="binding site" evidence="11">
    <location>
        <begin position="258"/>
        <end position="260"/>
    </location>
    <ligand>
        <name>FMN</name>
        <dbReference type="ChEBI" id="CHEBI:58210"/>
    </ligand>
</feature>
<keyword evidence="9 11" id="KW-0413">Isomerase</keyword>
<dbReference type="EMBL" id="AP023366">
    <property type="protein sequence ID" value="BCJ85365.1"/>
    <property type="molecule type" value="Genomic_DNA"/>
</dbReference>
<comment type="cofactor">
    <cofactor evidence="11">
        <name>NADPH</name>
        <dbReference type="ChEBI" id="CHEBI:57783"/>
    </cofactor>
</comment>
<dbReference type="Gene3D" id="3.20.20.70">
    <property type="entry name" value="Aldolase class I"/>
    <property type="match status" value="1"/>
</dbReference>
<evidence type="ECO:0000256" key="7">
    <source>
        <dbReference type="ARBA" id="ARBA00022857"/>
    </source>
</evidence>
<feature type="binding site" evidence="11">
    <location>
        <position position="152"/>
    </location>
    <ligand>
        <name>Mg(2+)</name>
        <dbReference type="ChEBI" id="CHEBI:18420"/>
    </ligand>
</feature>
<keyword evidence="5 11" id="KW-0479">Metal-binding</keyword>
<dbReference type="Pfam" id="PF01070">
    <property type="entry name" value="FMN_dh"/>
    <property type="match status" value="1"/>
</dbReference>
<comment type="cofactor">
    <cofactor evidence="11">
        <name>Mg(2+)</name>
        <dbReference type="ChEBI" id="CHEBI:18420"/>
    </cofactor>
</comment>
<keyword evidence="3 11" id="KW-0285">Flavoprotein</keyword>
<feature type="binding site" evidence="11">
    <location>
        <position position="121"/>
    </location>
    <ligand>
        <name>FMN</name>
        <dbReference type="ChEBI" id="CHEBI:58210"/>
    </ligand>
</feature>
<feature type="binding site" evidence="11">
    <location>
        <begin position="62"/>
        <end position="64"/>
    </location>
    <ligand>
        <name>FMN</name>
        <dbReference type="ChEBI" id="CHEBI:58210"/>
    </ligand>
</feature>
<feature type="binding site" evidence="11">
    <location>
        <position position="213"/>
    </location>
    <ligand>
        <name>FMN</name>
        <dbReference type="ChEBI" id="CHEBI:58210"/>
    </ligand>
</feature>
<organism evidence="13 14">
    <name type="scientific">Effusibacillus dendaii</name>
    <dbReference type="NCBI Taxonomy" id="2743772"/>
    <lineage>
        <taxon>Bacteria</taxon>
        <taxon>Bacillati</taxon>
        <taxon>Bacillota</taxon>
        <taxon>Bacilli</taxon>
        <taxon>Bacillales</taxon>
        <taxon>Alicyclobacillaceae</taxon>
        <taxon>Effusibacillus</taxon>
    </lineage>
</organism>
<evidence type="ECO:0000256" key="3">
    <source>
        <dbReference type="ARBA" id="ARBA00022630"/>
    </source>
</evidence>
<sequence>MAREQRKLDHVRLALTGEPVEISDFDDIQIVHRSFPETKLQDCRIDSSIGGLPFSSPIFINAMTGGADATKRINRALAEVARETGVGLAVGSQSAGLQDPDLEDTYRIVRQTNPNGIIIANLSAASPPEQVKRAVDMIEADLLQLHINVPQEMIMPEGDRDFTGILANVEKVTAELNVPVIVKEVGFGMCRETYRQLIDRGVSIVDVGGSGGTNFISIENRRRKRQEFDFLSGWGQSTAVSLLEATLCHELEFVASGGIRHSLDMIKCMILGARAVGVAGPILRLLEKEGVSGVVDAIQNWHEQIRTLMTILGTPSIDSLREVPVVVTGRTKDWCEVRQIDIRSLAYGKRSLAK</sequence>
<feature type="binding site" evidence="11">
    <location>
        <position position="92"/>
    </location>
    <ligand>
        <name>FMN</name>
        <dbReference type="ChEBI" id="CHEBI:58210"/>
    </ligand>
</feature>
<evidence type="ECO:0000256" key="8">
    <source>
        <dbReference type="ARBA" id="ARBA00023229"/>
    </source>
</evidence>
<dbReference type="GO" id="GO:0010181">
    <property type="term" value="F:FMN binding"/>
    <property type="evidence" value="ECO:0007669"/>
    <property type="project" value="UniProtKB-UniRule"/>
</dbReference>
<keyword evidence="4 11" id="KW-0288">FMN</keyword>
<comment type="similarity">
    <text evidence="11">Belongs to the IPP isomerase type 2 family.</text>
</comment>
<dbReference type="KEGG" id="eff:skT53_03500"/>
<evidence type="ECO:0000256" key="6">
    <source>
        <dbReference type="ARBA" id="ARBA00022842"/>
    </source>
</evidence>
<evidence type="ECO:0000256" key="9">
    <source>
        <dbReference type="ARBA" id="ARBA00023235"/>
    </source>
</evidence>
<comment type="catalytic activity">
    <reaction evidence="11">
        <text>isopentenyl diphosphate = dimethylallyl diphosphate</text>
        <dbReference type="Rhea" id="RHEA:23284"/>
        <dbReference type="ChEBI" id="CHEBI:57623"/>
        <dbReference type="ChEBI" id="CHEBI:128769"/>
        <dbReference type="EC" id="5.3.3.2"/>
    </reaction>
</comment>
<keyword evidence="2 11" id="KW-0963">Cytoplasm</keyword>
<evidence type="ECO:0000256" key="1">
    <source>
        <dbReference type="ARBA" id="ARBA00001917"/>
    </source>
</evidence>
<dbReference type="GO" id="GO:0000287">
    <property type="term" value="F:magnesium ion binding"/>
    <property type="evidence" value="ECO:0007669"/>
    <property type="project" value="UniProtKB-UniRule"/>
</dbReference>
<accession>A0A7I8D5K0</accession>
<dbReference type="HAMAP" id="MF_00354">
    <property type="entry name" value="Idi_2"/>
    <property type="match status" value="1"/>
</dbReference>
<comment type="cofactor">
    <cofactor evidence="1 11">
        <name>FMN</name>
        <dbReference type="ChEBI" id="CHEBI:58210"/>
    </cofactor>
</comment>
<keyword evidence="14" id="KW-1185">Reference proteome</keyword>
<evidence type="ECO:0000313" key="13">
    <source>
        <dbReference type="EMBL" id="BCJ85365.1"/>
    </source>
</evidence>
<dbReference type="PANTHER" id="PTHR43665">
    <property type="entry name" value="ISOPENTENYL-DIPHOSPHATE DELTA-ISOMERASE"/>
    <property type="match status" value="1"/>
</dbReference>
<dbReference type="PANTHER" id="PTHR43665:SF1">
    <property type="entry name" value="ISOPENTENYL-DIPHOSPHATE DELTA-ISOMERASE"/>
    <property type="match status" value="1"/>
</dbReference>
<dbReference type="GO" id="GO:0016491">
    <property type="term" value="F:oxidoreductase activity"/>
    <property type="evidence" value="ECO:0007669"/>
    <property type="project" value="InterPro"/>
</dbReference>
<dbReference type="Proteomes" id="UP000593802">
    <property type="component" value="Chromosome"/>
</dbReference>
<reference evidence="13 14" key="1">
    <citation type="submission" date="2020-08" db="EMBL/GenBank/DDBJ databases">
        <title>Complete Genome Sequence of Effusibacillus dendaii Strain skT53, Isolated from Farmland soil.</title>
        <authorList>
            <person name="Konishi T."/>
            <person name="Kawasaki H."/>
        </authorList>
    </citation>
    <scope>NUCLEOTIDE SEQUENCE [LARGE SCALE GENOMIC DNA]</scope>
    <source>
        <strain evidence="14">skT53</strain>
    </source>
</reference>
<evidence type="ECO:0000256" key="2">
    <source>
        <dbReference type="ARBA" id="ARBA00022490"/>
    </source>
</evidence>
<evidence type="ECO:0000256" key="11">
    <source>
        <dbReference type="HAMAP-Rule" id="MF_00354"/>
    </source>
</evidence>
<feature type="domain" description="FMN-dependent dehydrogenase" evidence="12">
    <location>
        <begin position="167"/>
        <end position="321"/>
    </location>
</feature>
<evidence type="ECO:0000256" key="4">
    <source>
        <dbReference type="ARBA" id="ARBA00022643"/>
    </source>
</evidence>
<dbReference type="GO" id="GO:0008299">
    <property type="term" value="P:isoprenoid biosynthetic process"/>
    <property type="evidence" value="ECO:0007669"/>
    <property type="project" value="UniProtKB-UniRule"/>
</dbReference>
<dbReference type="PIRSF" id="PIRSF003314">
    <property type="entry name" value="IPP_isomerase"/>
    <property type="match status" value="1"/>
</dbReference>
<dbReference type="NCBIfam" id="TIGR02151">
    <property type="entry name" value="IPP_isom_2"/>
    <property type="match status" value="1"/>
</dbReference>
<dbReference type="GO" id="GO:0005737">
    <property type="term" value="C:cytoplasm"/>
    <property type="evidence" value="ECO:0007669"/>
    <property type="project" value="UniProtKB-SubCell"/>
</dbReference>
<feature type="binding site" evidence="11">
    <location>
        <begin position="279"/>
        <end position="280"/>
    </location>
    <ligand>
        <name>FMN</name>
        <dbReference type="ChEBI" id="CHEBI:58210"/>
    </ligand>
</feature>
<comment type="caution">
    <text evidence="11">Lacks conserved residue(s) required for the propagation of feature annotation.</text>
</comment>
<name>A0A7I8D5K0_9BACL</name>
<evidence type="ECO:0000259" key="12">
    <source>
        <dbReference type="Pfam" id="PF01070"/>
    </source>
</evidence>
<evidence type="ECO:0000256" key="5">
    <source>
        <dbReference type="ARBA" id="ARBA00022723"/>
    </source>
</evidence>
<comment type="subunit">
    <text evidence="10 11">Homooctamer. Dimer of tetramers.</text>
</comment>
<comment type="function">
    <text evidence="11">Involved in the biosynthesis of isoprenoids. Catalyzes the 1,3-allylic rearrangement of the homoallylic substrate isopentenyl (IPP) to its allylic isomer, dimethylallyl diphosphate (DMAPP).</text>
</comment>
<feature type="binding site" evidence="11">
    <location>
        <position position="151"/>
    </location>
    <ligand>
        <name>substrate</name>
    </ligand>
</feature>
<keyword evidence="8 11" id="KW-0414">Isoprene biosynthesis</keyword>
<feature type="binding site" evidence="11">
    <location>
        <position position="183"/>
    </location>
    <ligand>
        <name>FMN</name>
        <dbReference type="ChEBI" id="CHEBI:58210"/>
    </ligand>
</feature>
<dbReference type="GO" id="GO:0070402">
    <property type="term" value="F:NADPH binding"/>
    <property type="evidence" value="ECO:0007669"/>
    <property type="project" value="UniProtKB-UniRule"/>
</dbReference>
<dbReference type="InterPro" id="IPR000262">
    <property type="entry name" value="FMN-dep_DH"/>
</dbReference>
<keyword evidence="6 11" id="KW-0460">Magnesium</keyword>
<evidence type="ECO:0000256" key="10">
    <source>
        <dbReference type="ARBA" id="ARBA00025810"/>
    </source>
</evidence>
<dbReference type="InterPro" id="IPR013785">
    <property type="entry name" value="Aldolase_TIM"/>
</dbReference>